<dbReference type="InterPro" id="IPR009057">
    <property type="entry name" value="Homeodomain-like_sf"/>
</dbReference>
<dbReference type="PANTHER" id="PTHR46796:SF12">
    <property type="entry name" value="HTH-TYPE DNA-BINDING TRANSCRIPTIONAL ACTIVATOR EUTR"/>
    <property type="match status" value="1"/>
</dbReference>
<dbReference type="PROSITE" id="PS01124">
    <property type="entry name" value="HTH_ARAC_FAMILY_2"/>
    <property type="match status" value="1"/>
</dbReference>
<dbReference type="InterPro" id="IPR050204">
    <property type="entry name" value="AraC_XylS_family_regulators"/>
</dbReference>
<dbReference type="PANTHER" id="PTHR46796">
    <property type="entry name" value="HTH-TYPE TRANSCRIPTIONAL ACTIVATOR RHAS-RELATED"/>
    <property type="match status" value="1"/>
</dbReference>
<dbReference type="Proteomes" id="UP001597055">
    <property type="component" value="Unassembled WGS sequence"/>
</dbReference>
<feature type="domain" description="HTH araC/xylS-type" evidence="4">
    <location>
        <begin position="229"/>
        <end position="330"/>
    </location>
</feature>
<dbReference type="RefSeq" id="WP_378772299.1">
    <property type="nucleotide sequence ID" value="NZ_JBHTII010000001.1"/>
</dbReference>
<accession>A0ABW3AJV9</accession>
<protein>
    <submittedName>
        <fullName evidence="5">Helix-turn-helix domain-containing protein</fullName>
    </submittedName>
</protein>
<evidence type="ECO:0000256" key="2">
    <source>
        <dbReference type="ARBA" id="ARBA00023125"/>
    </source>
</evidence>
<dbReference type="SMART" id="SM00342">
    <property type="entry name" value="HTH_ARAC"/>
    <property type="match status" value="1"/>
</dbReference>
<organism evidence="5 6">
    <name type="scientific">Microbacterium insulae</name>
    <dbReference type="NCBI Taxonomy" id="483014"/>
    <lineage>
        <taxon>Bacteria</taxon>
        <taxon>Bacillati</taxon>
        <taxon>Actinomycetota</taxon>
        <taxon>Actinomycetes</taxon>
        <taxon>Micrococcales</taxon>
        <taxon>Microbacteriaceae</taxon>
        <taxon>Microbacterium</taxon>
    </lineage>
</organism>
<evidence type="ECO:0000313" key="5">
    <source>
        <dbReference type="EMBL" id="MFD0791187.1"/>
    </source>
</evidence>
<evidence type="ECO:0000256" key="1">
    <source>
        <dbReference type="ARBA" id="ARBA00023015"/>
    </source>
</evidence>
<dbReference type="InterPro" id="IPR018060">
    <property type="entry name" value="HTH_AraC"/>
</dbReference>
<dbReference type="Gene3D" id="1.10.10.60">
    <property type="entry name" value="Homeodomain-like"/>
    <property type="match status" value="1"/>
</dbReference>
<evidence type="ECO:0000313" key="6">
    <source>
        <dbReference type="Proteomes" id="UP001597055"/>
    </source>
</evidence>
<dbReference type="Pfam" id="PF12833">
    <property type="entry name" value="HTH_18"/>
    <property type="match status" value="1"/>
</dbReference>
<sequence>MACPPLTSSASDGRSLVTSGVVRWQSARTASPAEARESITELYSTTVDFAATSDRRFGYGMSAAEDDTVSVAALRFEGRCRSGAESFDDVVIAHAVRGSHRWRVGEERGIGSVPFMIPPGVELRVEFTSAHIRTVKLDAAYVQDVAESLSGSRDEVFRAEGVNTRRRHPGLVAEALASLETMMAQSSVRDSALVRAQVRRHAVVSILSSFPLVELDRQPDRGIQSRRVRLAVAFMEAHAHEPITVGDIAIASATTTRSLQSAFRRAYDMTPMQYLRQFRLGLAREELLAAPAPRLSVRDVALRWGFAHPGRFAQQYAATFGEHPSATLRR</sequence>
<dbReference type="EMBL" id="JBHTII010000001">
    <property type="protein sequence ID" value="MFD0791187.1"/>
    <property type="molecule type" value="Genomic_DNA"/>
</dbReference>
<reference evidence="6" key="1">
    <citation type="journal article" date="2019" name="Int. J. Syst. Evol. Microbiol.">
        <title>The Global Catalogue of Microorganisms (GCM) 10K type strain sequencing project: providing services to taxonomists for standard genome sequencing and annotation.</title>
        <authorList>
            <consortium name="The Broad Institute Genomics Platform"/>
            <consortium name="The Broad Institute Genome Sequencing Center for Infectious Disease"/>
            <person name="Wu L."/>
            <person name="Ma J."/>
        </authorList>
    </citation>
    <scope>NUCLEOTIDE SEQUENCE [LARGE SCALE GENOMIC DNA]</scope>
    <source>
        <strain evidence="6">CCUG 54523</strain>
    </source>
</reference>
<comment type="caution">
    <text evidence="5">The sequence shown here is derived from an EMBL/GenBank/DDBJ whole genome shotgun (WGS) entry which is preliminary data.</text>
</comment>
<evidence type="ECO:0000259" key="4">
    <source>
        <dbReference type="PROSITE" id="PS01124"/>
    </source>
</evidence>
<keyword evidence="2" id="KW-0238">DNA-binding</keyword>
<evidence type="ECO:0000256" key="3">
    <source>
        <dbReference type="ARBA" id="ARBA00023163"/>
    </source>
</evidence>
<keyword evidence="6" id="KW-1185">Reference proteome</keyword>
<keyword evidence="3" id="KW-0804">Transcription</keyword>
<proteinExistence type="predicted"/>
<name>A0ABW3AJV9_9MICO</name>
<dbReference type="SUPFAM" id="SSF46689">
    <property type="entry name" value="Homeodomain-like"/>
    <property type="match status" value="1"/>
</dbReference>
<gene>
    <name evidence="5" type="ORF">ACFQ0P_12320</name>
</gene>
<keyword evidence="1" id="KW-0805">Transcription regulation</keyword>